<dbReference type="InterPro" id="IPR039717">
    <property type="entry name" value="Hgh1"/>
</dbReference>
<evidence type="ECO:0000256" key="3">
    <source>
        <dbReference type="SAM" id="MobiDB-lite"/>
    </source>
</evidence>
<dbReference type="PANTHER" id="PTHR13387">
    <property type="entry name" value="PROTEIN HGH1 HOMOLOG"/>
    <property type="match status" value="1"/>
</dbReference>
<dbReference type="InterPro" id="IPR007206">
    <property type="entry name" value="Protein_HGH1_C"/>
</dbReference>
<evidence type="ECO:0000256" key="2">
    <source>
        <dbReference type="ARBA" id="ARBA00014076"/>
    </source>
</evidence>
<accession>A0A6G1HR48</accession>
<keyword evidence="6" id="KW-0238">DNA-binding</keyword>
<dbReference type="SUPFAM" id="SSF48371">
    <property type="entry name" value="ARM repeat"/>
    <property type="match status" value="1"/>
</dbReference>
<organism evidence="6 7">
    <name type="scientific">Trichodelitschia bisporula</name>
    <dbReference type="NCBI Taxonomy" id="703511"/>
    <lineage>
        <taxon>Eukaryota</taxon>
        <taxon>Fungi</taxon>
        <taxon>Dikarya</taxon>
        <taxon>Ascomycota</taxon>
        <taxon>Pezizomycotina</taxon>
        <taxon>Dothideomycetes</taxon>
        <taxon>Dothideomycetes incertae sedis</taxon>
        <taxon>Phaeotrichales</taxon>
        <taxon>Phaeotrichaceae</taxon>
        <taxon>Trichodelitschia</taxon>
    </lineage>
</organism>
<proteinExistence type="inferred from homology"/>
<name>A0A6G1HR48_9PEZI</name>
<evidence type="ECO:0000313" key="6">
    <source>
        <dbReference type="EMBL" id="KAF2398394.1"/>
    </source>
</evidence>
<feature type="domain" description="Protein HGH1 C-terminal" evidence="5">
    <location>
        <begin position="284"/>
        <end position="338"/>
    </location>
</feature>
<dbReference type="Pfam" id="PF04064">
    <property type="entry name" value="DUF384"/>
    <property type="match status" value="1"/>
</dbReference>
<dbReference type="Pfam" id="PF04063">
    <property type="entry name" value="DUF383"/>
    <property type="match status" value="1"/>
</dbReference>
<dbReference type="InterPro" id="IPR016024">
    <property type="entry name" value="ARM-type_fold"/>
</dbReference>
<gene>
    <name evidence="6" type="ORF">EJ06DRAFT_538922</name>
</gene>
<dbReference type="EMBL" id="ML996700">
    <property type="protein sequence ID" value="KAF2398394.1"/>
    <property type="molecule type" value="Genomic_DNA"/>
</dbReference>
<sequence>MPSELEDLVSFLHHGNAQIRQIAAENLVGYSLSQPALFKTGQLTPIQDLKLLVRDYPLIAKNALDMLINLSDDPEVLGHLAKDDKFLETLLLRITNVKEPHANEIAMLLANLAKHDGIKRVLTLERTPPKALSTSRKAMDQLMDCFVKGAEGTYNAKADFDYLAYFFADMAKHPEGRTYFVTPQAHDSDIIPLTKLTVFTEHKSAIRRRGVASTIKNVTFDVESHPKLFATDEVNLLPYLLLPIMGSEEYDDDDTDGMLDDLQLLPPDKEREKDVEILKTHLETLLILTTTKSGRELLRKIKVYPIIRETHLHAEHEDVHDACDRVVQVLARDEPEEEGEATVSKEVEEMDEDEEIIEV</sequence>
<evidence type="ECO:0000259" key="5">
    <source>
        <dbReference type="Pfam" id="PF04064"/>
    </source>
</evidence>
<evidence type="ECO:0000313" key="7">
    <source>
        <dbReference type="Proteomes" id="UP000799640"/>
    </source>
</evidence>
<dbReference type="Gene3D" id="1.25.10.10">
    <property type="entry name" value="Leucine-rich Repeat Variant"/>
    <property type="match status" value="1"/>
</dbReference>
<protein>
    <recommendedName>
        <fullName evidence="2">Protein HGH1 homolog</fullName>
    </recommendedName>
</protein>
<comment type="similarity">
    <text evidence="1">Belongs to the HGH1 family.</text>
</comment>
<dbReference type="InterPro" id="IPR011989">
    <property type="entry name" value="ARM-like"/>
</dbReference>
<feature type="compositionally biased region" description="Acidic residues" evidence="3">
    <location>
        <begin position="348"/>
        <end position="359"/>
    </location>
</feature>
<dbReference type="OrthoDB" id="338814at2759"/>
<evidence type="ECO:0000259" key="4">
    <source>
        <dbReference type="Pfam" id="PF04063"/>
    </source>
</evidence>
<reference evidence="6" key="1">
    <citation type="journal article" date="2020" name="Stud. Mycol.">
        <title>101 Dothideomycetes genomes: a test case for predicting lifestyles and emergence of pathogens.</title>
        <authorList>
            <person name="Haridas S."/>
            <person name="Albert R."/>
            <person name="Binder M."/>
            <person name="Bloem J."/>
            <person name="Labutti K."/>
            <person name="Salamov A."/>
            <person name="Andreopoulos B."/>
            <person name="Baker S."/>
            <person name="Barry K."/>
            <person name="Bills G."/>
            <person name="Bluhm B."/>
            <person name="Cannon C."/>
            <person name="Castanera R."/>
            <person name="Culley D."/>
            <person name="Daum C."/>
            <person name="Ezra D."/>
            <person name="Gonzalez J."/>
            <person name="Henrissat B."/>
            <person name="Kuo A."/>
            <person name="Liang C."/>
            <person name="Lipzen A."/>
            <person name="Lutzoni F."/>
            <person name="Magnuson J."/>
            <person name="Mondo S."/>
            <person name="Nolan M."/>
            <person name="Ohm R."/>
            <person name="Pangilinan J."/>
            <person name="Park H.-J."/>
            <person name="Ramirez L."/>
            <person name="Alfaro M."/>
            <person name="Sun H."/>
            <person name="Tritt A."/>
            <person name="Yoshinaga Y."/>
            <person name="Zwiers L.-H."/>
            <person name="Turgeon B."/>
            <person name="Goodwin S."/>
            <person name="Spatafora J."/>
            <person name="Crous P."/>
            <person name="Grigoriev I."/>
        </authorList>
    </citation>
    <scope>NUCLEOTIDE SEQUENCE</scope>
    <source>
        <strain evidence="6">CBS 262.69</strain>
    </source>
</reference>
<dbReference type="InterPro" id="IPR007205">
    <property type="entry name" value="Protein_HGH1_N"/>
</dbReference>
<feature type="domain" description="Protein HGH1 N-terminal" evidence="4">
    <location>
        <begin position="94"/>
        <end position="278"/>
    </location>
</feature>
<dbReference type="GO" id="GO:0003677">
    <property type="term" value="F:DNA binding"/>
    <property type="evidence" value="ECO:0007669"/>
    <property type="project" value="UniProtKB-KW"/>
</dbReference>
<evidence type="ECO:0000256" key="1">
    <source>
        <dbReference type="ARBA" id="ARBA00006712"/>
    </source>
</evidence>
<dbReference type="AlphaFoldDB" id="A0A6G1HR48"/>
<feature type="region of interest" description="Disordered" evidence="3">
    <location>
        <begin position="333"/>
        <end position="359"/>
    </location>
</feature>
<dbReference type="Proteomes" id="UP000799640">
    <property type="component" value="Unassembled WGS sequence"/>
</dbReference>
<dbReference type="PANTHER" id="PTHR13387:SF9">
    <property type="entry name" value="PROTEIN HGH1 HOMOLOG"/>
    <property type="match status" value="1"/>
</dbReference>
<keyword evidence="7" id="KW-1185">Reference proteome</keyword>